<keyword evidence="2" id="KW-1185">Reference proteome</keyword>
<dbReference type="EMBL" id="JAZHBM010000003">
    <property type="protein sequence ID" value="MEF3083263.1"/>
    <property type="molecule type" value="Genomic_DNA"/>
</dbReference>
<protein>
    <submittedName>
        <fullName evidence="1">Uncharacterized protein</fullName>
    </submittedName>
</protein>
<sequence>MKRVWRVVALGLFGITLILSVGCSASGKYEGDASTFVFVMIPESIWPVARGEKYEDPIHTALQQDGLGEVTGGGSQVGPPGSDGEPTIEWVGIDIELFDLPRGLALLRSELKRIGAPAGTTFEYEHDGKRVSESL</sequence>
<name>A0ABU7WH15_9GAMM</name>
<accession>A0ABU7WH15</accession>
<dbReference type="Proteomes" id="UP001358324">
    <property type="component" value="Unassembled WGS sequence"/>
</dbReference>
<dbReference type="RefSeq" id="WP_332078998.1">
    <property type="nucleotide sequence ID" value="NZ_JAZHBM010000003.1"/>
</dbReference>
<evidence type="ECO:0000313" key="1">
    <source>
        <dbReference type="EMBL" id="MEF3083263.1"/>
    </source>
</evidence>
<gene>
    <name evidence="1" type="ORF">V3391_13700</name>
</gene>
<organism evidence="1 2">
    <name type="scientific">Luteimonas flava</name>
    <dbReference type="NCBI Taxonomy" id="3115822"/>
    <lineage>
        <taxon>Bacteria</taxon>
        <taxon>Pseudomonadati</taxon>
        <taxon>Pseudomonadota</taxon>
        <taxon>Gammaproteobacteria</taxon>
        <taxon>Lysobacterales</taxon>
        <taxon>Lysobacteraceae</taxon>
        <taxon>Luteimonas</taxon>
    </lineage>
</organism>
<evidence type="ECO:0000313" key="2">
    <source>
        <dbReference type="Proteomes" id="UP001358324"/>
    </source>
</evidence>
<dbReference type="PROSITE" id="PS51257">
    <property type="entry name" value="PROKAR_LIPOPROTEIN"/>
    <property type="match status" value="1"/>
</dbReference>
<reference evidence="1 2" key="1">
    <citation type="submission" date="2024-01" db="EMBL/GenBank/DDBJ databases">
        <title>Novel species of the genus Luteimonas isolated from rivers.</title>
        <authorList>
            <person name="Lu H."/>
        </authorList>
    </citation>
    <scope>NUCLEOTIDE SEQUENCE [LARGE SCALE GENOMIC DNA]</scope>
    <source>
        <strain evidence="1 2">SMYT11W</strain>
    </source>
</reference>
<comment type="caution">
    <text evidence="1">The sequence shown here is derived from an EMBL/GenBank/DDBJ whole genome shotgun (WGS) entry which is preliminary data.</text>
</comment>
<proteinExistence type="predicted"/>